<dbReference type="RefSeq" id="XP_022517032.1">
    <property type="nucleotide sequence ID" value="XM_022650418.1"/>
</dbReference>
<feature type="region of interest" description="Disordered" evidence="1">
    <location>
        <begin position="1"/>
        <end position="22"/>
    </location>
</feature>
<evidence type="ECO:0000313" key="2">
    <source>
        <dbReference type="EMBL" id="OAG45080.1"/>
    </source>
</evidence>
<dbReference type="InterPro" id="IPR036318">
    <property type="entry name" value="FAD-bd_PCMH-like_sf"/>
</dbReference>
<dbReference type="GeneID" id="34595610"/>
<evidence type="ECO:0000256" key="1">
    <source>
        <dbReference type="SAM" id="MobiDB-lite"/>
    </source>
</evidence>
<evidence type="ECO:0000313" key="3">
    <source>
        <dbReference type="Proteomes" id="UP000077002"/>
    </source>
</evidence>
<dbReference type="InterPro" id="IPR016169">
    <property type="entry name" value="FAD-bd_PCMH_sub2"/>
</dbReference>
<dbReference type="Proteomes" id="UP000077002">
    <property type="component" value="Unassembled WGS sequence"/>
</dbReference>
<comment type="caution">
    <text evidence="2">The sequence shown here is derived from an EMBL/GenBank/DDBJ whole genome shotgun (WGS) entry which is preliminary data.</text>
</comment>
<dbReference type="AlphaFoldDB" id="A0A177FNC8"/>
<reference evidence="2 3" key="1">
    <citation type="submission" date="2016-03" db="EMBL/GenBank/DDBJ databases">
        <title>Draft genome sequence of the Fonsecaea monophora CBS 269.37.</title>
        <authorList>
            <person name="Bombassaro A."/>
            <person name="Vinicius W.A."/>
            <person name="De Hoog S."/>
            <person name="Sun J."/>
            <person name="Souza E.M."/>
            <person name="Raittz R.T."/>
            <person name="Costa F."/>
            <person name="Leao A.C."/>
            <person name="Tadra-Sfeir M.Z."/>
            <person name="Baura V."/>
            <person name="Balsanelli E."/>
            <person name="Pedrosa F.O."/>
            <person name="Moreno L.F."/>
            <person name="Steffens M.B."/>
            <person name="Xi L."/>
            <person name="Bocca A.L."/>
            <person name="Felipe M.S."/>
            <person name="Teixeira M."/>
            <person name="Telles Filho F.Q."/>
            <person name="Azevedo C.M."/>
            <person name="Gomes R."/>
            <person name="Vicente V.A."/>
        </authorList>
    </citation>
    <scope>NUCLEOTIDE SEQUENCE [LARGE SCALE GENOMIC DNA]</scope>
    <source>
        <strain evidence="2 3">CBS 269.37</strain>
    </source>
</reference>
<proteinExistence type="predicted"/>
<dbReference type="GO" id="GO:0050660">
    <property type="term" value="F:flavin adenine dinucleotide binding"/>
    <property type="evidence" value="ECO:0007669"/>
    <property type="project" value="InterPro"/>
</dbReference>
<organism evidence="2 3">
    <name type="scientific">Fonsecaea monophora</name>
    <dbReference type="NCBI Taxonomy" id="254056"/>
    <lineage>
        <taxon>Eukaryota</taxon>
        <taxon>Fungi</taxon>
        <taxon>Dikarya</taxon>
        <taxon>Ascomycota</taxon>
        <taxon>Pezizomycotina</taxon>
        <taxon>Eurotiomycetes</taxon>
        <taxon>Chaetothyriomycetidae</taxon>
        <taxon>Chaetothyriales</taxon>
        <taxon>Herpotrichiellaceae</taxon>
        <taxon>Fonsecaea</taxon>
    </lineage>
</organism>
<sequence>MATITHAPLAPLTTKDTKGTTEFPIRYTNPEWQNTHRTLLSGGLTKDLESILPPGLDQEDFDKAIGEYVEVLGKDGVFVGKALEDFIDPYELYGGPAPKMNSSVALDLHRMNKIIDVSEQYAYAVVEPGVTF</sequence>
<keyword evidence="3" id="KW-1185">Reference proteome</keyword>
<gene>
    <name evidence="2" type="ORF">AYO21_00428</name>
</gene>
<dbReference type="EMBL" id="LVKK01000002">
    <property type="protein sequence ID" value="OAG45080.1"/>
    <property type="molecule type" value="Genomic_DNA"/>
</dbReference>
<dbReference type="OrthoDB" id="5332616at2759"/>
<dbReference type="Gene3D" id="3.30.465.10">
    <property type="match status" value="1"/>
</dbReference>
<accession>A0A177FNC8</accession>
<protein>
    <submittedName>
        <fullName evidence="2">Uncharacterized protein</fullName>
    </submittedName>
</protein>
<dbReference type="SUPFAM" id="SSF56176">
    <property type="entry name" value="FAD-binding/transporter-associated domain-like"/>
    <property type="match status" value="1"/>
</dbReference>
<name>A0A177FNC8_9EURO</name>